<dbReference type="Pfam" id="PF06993">
    <property type="entry name" value="DUF1304"/>
    <property type="match status" value="1"/>
</dbReference>
<evidence type="ECO:0000313" key="2">
    <source>
        <dbReference type="EMBL" id="MEY8443112.1"/>
    </source>
</evidence>
<comment type="caution">
    <text evidence="2">The sequence shown here is derived from an EMBL/GenBank/DDBJ whole genome shotgun (WGS) entry which is preliminary data.</text>
</comment>
<evidence type="ECO:0000313" key="3">
    <source>
        <dbReference type="Proteomes" id="UP001565283"/>
    </source>
</evidence>
<keyword evidence="1" id="KW-0812">Transmembrane</keyword>
<gene>
    <name evidence="2" type="ORF">AALA52_02470</name>
</gene>
<feature type="transmembrane region" description="Helical" evidence="1">
    <location>
        <begin position="6"/>
        <end position="26"/>
    </location>
</feature>
<keyword evidence="3" id="KW-1185">Reference proteome</keyword>
<dbReference type="RefSeq" id="WP_251713180.1">
    <property type="nucleotide sequence ID" value="NZ_CALPDE010000016.1"/>
</dbReference>
<sequence length="119" mass="13001">MSLYSQILIILVALEFFYILYLETLATASKQTSKVFNLSQEELKRDSVNTLLKNQGVYNGLIAVGLLYGAFLSSAPVLISRMLLIYILLVAAYGSVSSDKKIIFTQGGLAALALLSTFL</sequence>
<dbReference type="Proteomes" id="UP001565283">
    <property type="component" value="Unassembled WGS sequence"/>
</dbReference>
<accession>A0ABV4D0M7</accession>
<proteinExistence type="predicted"/>
<protein>
    <submittedName>
        <fullName evidence="2">DUF1304 domain-containing protein</fullName>
    </submittedName>
</protein>
<dbReference type="PANTHER" id="PTHR38446">
    <property type="entry name" value="BLL0914 PROTEIN"/>
    <property type="match status" value="1"/>
</dbReference>
<feature type="transmembrane region" description="Helical" evidence="1">
    <location>
        <begin position="78"/>
        <end position="96"/>
    </location>
</feature>
<keyword evidence="1" id="KW-1133">Transmembrane helix</keyword>
<organism evidence="2 3">
    <name type="scientific">Lactococcus ileimucosae</name>
    <dbReference type="NCBI Taxonomy" id="2941329"/>
    <lineage>
        <taxon>Bacteria</taxon>
        <taxon>Bacillati</taxon>
        <taxon>Bacillota</taxon>
        <taxon>Bacilli</taxon>
        <taxon>Lactobacillales</taxon>
        <taxon>Streptococcaceae</taxon>
        <taxon>Lactococcus</taxon>
    </lineage>
</organism>
<dbReference type="PANTHER" id="PTHR38446:SF1">
    <property type="entry name" value="BLL0914 PROTEIN"/>
    <property type="match status" value="1"/>
</dbReference>
<dbReference type="InterPro" id="IPR009732">
    <property type="entry name" value="DUF1304"/>
</dbReference>
<reference evidence="2 3" key="1">
    <citation type="submission" date="2024-03" db="EMBL/GenBank/DDBJ databases">
        <title>Mouse gut bacterial collection (mGBC) of GemPharmatech.</title>
        <authorList>
            <person name="He Y."/>
            <person name="Dong L."/>
            <person name="Wu D."/>
            <person name="Gao X."/>
            <person name="Lin Z."/>
        </authorList>
    </citation>
    <scope>NUCLEOTIDE SEQUENCE [LARGE SCALE GENOMIC DNA]</scope>
    <source>
        <strain evidence="2 3">61-15</strain>
    </source>
</reference>
<name>A0ABV4D0M7_9LACT</name>
<dbReference type="EMBL" id="JBCLSH010000005">
    <property type="protein sequence ID" value="MEY8443112.1"/>
    <property type="molecule type" value="Genomic_DNA"/>
</dbReference>
<evidence type="ECO:0000256" key="1">
    <source>
        <dbReference type="SAM" id="Phobius"/>
    </source>
</evidence>
<keyword evidence="1" id="KW-0472">Membrane</keyword>